<evidence type="ECO:0000256" key="13">
    <source>
        <dbReference type="HAMAP-Rule" id="MF_00445"/>
    </source>
</evidence>
<reference evidence="17" key="1">
    <citation type="journal article" date="2020" name="Syst. Biol.">
        <title>Exploration of Plastid Phylogenomic Conflict Yields New Insights into the Deep Relationships of Leguminosae.</title>
        <authorList>
            <person name="Zhang R."/>
            <person name="Wang Y.H."/>
            <person name="Jin J.J."/>
            <person name="Stull G.W."/>
            <person name="Bruneau A."/>
            <person name="Cardoso D."/>
            <person name="de Queiroz L.P."/>
            <person name="Moore M.J."/>
            <person name="Zhang S.D."/>
            <person name="Chen S.Y."/>
            <person name="Wang J."/>
            <person name="Li D.Z."/>
            <person name="Yi T.S."/>
        </authorList>
    </citation>
    <scope>NUCLEOTIDE SEQUENCE</scope>
</reference>
<sequence>MIWHVQNENFILDSTRIFMKAFHFLLFDGSLIFPECILIFGLILLLMIDSTSDQKDIPWSYFISSTSLVMSIAALLFRWGEEPMISFSGNFQTNNFNEIFQFLILLGSTLCIPLSVEYIECTEMAITEFLLFVLTATLGGMFLCSANDLITIFVAPECFSLCSYLLSGYTKKDVRSNEATTKYLLMGGASSSILVHGFSWLYGSSGGEIELQEIVNGLINTQMYNSPGISIALIFITVGIGFKLSPAPSHQWTPDVYEGSPTPVVAFLSVTSKVAVSASATRIFDIPFYFSSNEWHLLLEILAILSMILGNLIAITQTSMKRMLAYSSIGQIGYVIIGIIVGDSNGGYASMITYMLFYISMNLGTFACIVSFGLRTGTDNIRDYAGLYTKDPFLTLSLALCLLSLGGLPPLAGFFGKLHLFWCGWQAGLYFLVSIGLLTSVVSIYYYLKIIKLLMTGRNQEITPHVRNYRGSPLRSNNSIELSMIVCVIASTIPGISMNPIIEIAQDTLF</sequence>
<keyword evidence="11 13" id="KW-0793">Thylakoid</keyword>
<evidence type="ECO:0000256" key="5">
    <source>
        <dbReference type="ARBA" id="ARBA00022719"/>
    </source>
</evidence>
<comment type="subunit">
    <text evidence="13">NDH is composed of at least 16 different subunits, 5 of which are encoded in the nucleus.</text>
</comment>
<feature type="transmembrane region" description="Helical" evidence="13">
    <location>
        <begin position="59"/>
        <end position="79"/>
    </location>
</feature>
<comment type="function">
    <text evidence="13">NDH shuttles electrons from NAD(P)H:plastoquinone, via FMN and iron-sulfur (Fe-S) centers, to quinones in the photosynthetic chain and possibly in a chloroplast respiratory chain. The immediate electron acceptor for the enzyme in this species is believed to be plastoquinone. Couples the redox reaction to proton translocation, and thus conserves the redox energy in a proton gradient.</text>
</comment>
<feature type="transmembrane region" description="Helical" evidence="13">
    <location>
        <begin position="99"/>
        <end position="119"/>
    </location>
</feature>
<keyword evidence="5 13" id="KW-0874">Quinone</keyword>
<gene>
    <name evidence="13 16" type="primary">ndhB</name>
    <name evidence="17" type="synonym">ndh2</name>
</gene>
<keyword evidence="4 13" id="KW-0812">Transmembrane</keyword>
<dbReference type="GO" id="GO:0009535">
    <property type="term" value="C:chloroplast thylakoid membrane"/>
    <property type="evidence" value="ECO:0007669"/>
    <property type="project" value="UniProtKB-SubCell"/>
</dbReference>
<dbReference type="RefSeq" id="YP_009995804.1">
    <property type="nucleotide sequence ID" value="NC_052911.1"/>
</dbReference>
<dbReference type="Pfam" id="PF19530">
    <property type="entry name" value="Ndh2_N"/>
    <property type="match status" value="1"/>
</dbReference>
<feature type="transmembrane region" description="Helical" evidence="13">
    <location>
        <begin position="393"/>
        <end position="415"/>
    </location>
</feature>
<evidence type="ECO:0000313" key="17">
    <source>
        <dbReference type="EMBL" id="QQL04401.1"/>
    </source>
</evidence>
<dbReference type="AlphaFoldDB" id="A0A7H0QZZ3"/>
<dbReference type="PANTHER" id="PTHR22773">
    <property type="entry name" value="NADH DEHYDROGENASE"/>
    <property type="match status" value="1"/>
</dbReference>
<dbReference type="InterPro" id="IPR001750">
    <property type="entry name" value="ND/Mrp_TM"/>
</dbReference>
<keyword evidence="9 13" id="KW-1133">Transmembrane helix</keyword>
<organism evidence="16">
    <name type="scientific">Polygala fallax</name>
    <dbReference type="NCBI Taxonomy" id="1571642"/>
    <lineage>
        <taxon>Eukaryota</taxon>
        <taxon>Viridiplantae</taxon>
        <taxon>Streptophyta</taxon>
        <taxon>Embryophyta</taxon>
        <taxon>Tracheophyta</taxon>
        <taxon>Spermatophyta</taxon>
        <taxon>Magnoliopsida</taxon>
        <taxon>eudicotyledons</taxon>
        <taxon>Gunneridae</taxon>
        <taxon>Pentapetalae</taxon>
        <taxon>rosids</taxon>
        <taxon>fabids</taxon>
        <taxon>Fabales</taxon>
        <taxon>Polygalaceae</taxon>
        <taxon>Polygala</taxon>
    </lineage>
</organism>
<evidence type="ECO:0000256" key="10">
    <source>
        <dbReference type="ARBA" id="ARBA00023027"/>
    </source>
</evidence>
<proteinExistence type="inferred from homology"/>
<feature type="transmembrane region" description="Helical" evidence="13">
    <location>
        <begin position="427"/>
        <end position="448"/>
    </location>
</feature>
<feature type="transmembrane region" description="Helical" evidence="13">
    <location>
        <begin position="126"/>
        <end position="143"/>
    </location>
</feature>
<dbReference type="Pfam" id="PF00361">
    <property type="entry name" value="Proton_antipo_M"/>
    <property type="match status" value="1"/>
</dbReference>
<dbReference type="EMBL" id="MT762166">
    <property type="protein sequence ID" value="QNQ64720.1"/>
    <property type="molecule type" value="Genomic_DNA"/>
</dbReference>
<evidence type="ECO:0000259" key="15">
    <source>
        <dbReference type="Pfam" id="PF19530"/>
    </source>
</evidence>
<evidence type="ECO:0000313" key="16">
    <source>
        <dbReference type="EMBL" id="QNQ64742.1"/>
    </source>
</evidence>
<dbReference type="InterPro" id="IPR045693">
    <property type="entry name" value="Ndh2_N"/>
</dbReference>
<dbReference type="HAMAP" id="MF_00445">
    <property type="entry name" value="NDH1_NuoN_1"/>
    <property type="match status" value="1"/>
</dbReference>
<comment type="catalytic activity">
    <reaction evidence="13">
        <text>a plastoquinone + NADPH + (n+1) H(+)(in) = a plastoquinol + NADP(+) + n H(+)(out)</text>
        <dbReference type="Rhea" id="RHEA:42612"/>
        <dbReference type="Rhea" id="RHEA-COMP:9561"/>
        <dbReference type="Rhea" id="RHEA-COMP:9562"/>
        <dbReference type="ChEBI" id="CHEBI:15378"/>
        <dbReference type="ChEBI" id="CHEBI:17757"/>
        <dbReference type="ChEBI" id="CHEBI:57783"/>
        <dbReference type="ChEBI" id="CHEBI:58349"/>
        <dbReference type="ChEBI" id="CHEBI:62192"/>
    </reaction>
</comment>
<evidence type="ECO:0000256" key="12">
    <source>
        <dbReference type="ARBA" id="ARBA00023136"/>
    </source>
</evidence>
<evidence type="ECO:0000256" key="4">
    <source>
        <dbReference type="ARBA" id="ARBA00022692"/>
    </source>
</evidence>
<comment type="catalytic activity">
    <reaction evidence="13">
        <text>a plastoquinone + NADH + (n+1) H(+)(in) = a plastoquinol + NAD(+) + n H(+)(out)</text>
        <dbReference type="Rhea" id="RHEA:42608"/>
        <dbReference type="Rhea" id="RHEA-COMP:9561"/>
        <dbReference type="Rhea" id="RHEA-COMP:9562"/>
        <dbReference type="ChEBI" id="CHEBI:15378"/>
        <dbReference type="ChEBI" id="CHEBI:17757"/>
        <dbReference type="ChEBI" id="CHEBI:57540"/>
        <dbReference type="ChEBI" id="CHEBI:57945"/>
        <dbReference type="ChEBI" id="CHEBI:62192"/>
    </reaction>
</comment>
<evidence type="ECO:0000256" key="2">
    <source>
        <dbReference type="ARBA" id="ARBA00022448"/>
    </source>
</evidence>
<dbReference type="GO" id="GO:0042773">
    <property type="term" value="P:ATP synthesis coupled electron transport"/>
    <property type="evidence" value="ECO:0007669"/>
    <property type="project" value="InterPro"/>
</dbReference>
<comment type="subcellular location">
    <subcellularLocation>
        <location evidence="1">Membrane</location>
        <topology evidence="1">Multi-pass membrane protein</topology>
    </subcellularLocation>
    <subcellularLocation>
        <location evidence="13">Plastid</location>
        <location evidence="13">Chloroplast thylakoid membrane</location>
        <topology evidence="13">Multi-pass membrane protein</topology>
    </subcellularLocation>
</comment>
<dbReference type="GO" id="GO:0019684">
    <property type="term" value="P:photosynthesis, light reaction"/>
    <property type="evidence" value="ECO:0007669"/>
    <property type="project" value="UniProtKB-UniRule"/>
</dbReference>
<keyword evidence="8 13" id="KW-1278">Translocase</keyword>
<dbReference type="GeneID" id="62633824"/>
<name>A0A7H0QZZ3_9FABA</name>
<keyword evidence="16" id="KW-0934">Plastid</keyword>
<keyword evidence="10 13" id="KW-0520">NAD</keyword>
<evidence type="ECO:0000256" key="7">
    <source>
        <dbReference type="ARBA" id="ARBA00022957"/>
    </source>
</evidence>
<dbReference type="EMBL" id="MT762166">
    <property type="protein sequence ID" value="QNQ64742.1"/>
    <property type="molecule type" value="Genomic_DNA"/>
</dbReference>
<dbReference type="GO" id="GO:0016655">
    <property type="term" value="F:oxidoreductase activity, acting on NAD(P)H, quinone or similar compound as acceptor"/>
    <property type="evidence" value="ECO:0007669"/>
    <property type="project" value="UniProtKB-UniRule"/>
</dbReference>
<reference evidence="16" key="2">
    <citation type="submission" date="2020-07" db="EMBL/GenBank/DDBJ databases">
        <authorList>
            <person name="Guo Y."/>
        </authorList>
    </citation>
    <scope>NUCLEOTIDE SEQUENCE</scope>
</reference>
<feature type="transmembrane region" description="Helical" evidence="13">
    <location>
        <begin position="22"/>
        <end position="47"/>
    </location>
</feature>
<keyword evidence="7 13" id="KW-0618">Plastoquinone</keyword>
<dbReference type="InterPro" id="IPR010096">
    <property type="entry name" value="NADH-Q_OxRdtase_suN/2"/>
</dbReference>
<dbReference type="EMBL" id="MN243712">
    <property type="protein sequence ID" value="QQL04421.1"/>
    <property type="molecule type" value="Genomic_DNA"/>
</dbReference>
<geneLocation type="chloroplast" evidence="16"/>
<feature type="transmembrane region" description="Helical" evidence="13">
    <location>
        <begin position="223"/>
        <end position="244"/>
    </location>
</feature>
<dbReference type="GO" id="GO:0008137">
    <property type="term" value="F:NADH dehydrogenase (ubiquinone) activity"/>
    <property type="evidence" value="ECO:0007669"/>
    <property type="project" value="InterPro"/>
</dbReference>
<evidence type="ECO:0000256" key="1">
    <source>
        <dbReference type="ARBA" id="ARBA00004141"/>
    </source>
</evidence>
<evidence type="ECO:0000259" key="14">
    <source>
        <dbReference type="Pfam" id="PF00361"/>
    </source>
</evidence>
<feature type="transmembrane region" description="Helical" evidence="13">
    <location>
        <begin position="323"/>
        <end position="342"/>
    </location>
</feature>
<dbReference type="NCBIfam" id="TIGR01770">
    <property type="entry name" value="NDH_I_N"/>
    <property type="match status" value="1"/>
</dbReference>
<comment type="similarity">
    <text evidence="13">Belongs to the complex I subunit 2 family.</text>
</comment>
<feature type="domain" description="NADH:quinone oxidoreductase/Mrp antiporter transmembrane" evidence="14">
    <location>
        <begin position="146"/>
        <end position="442"/>
    </location>
</feature>
<keyword evidence="3 16" id="KW-0150">Chloroplast</keyword>
<dbReference type="NCBIfam" id="NF002701">
    <property type="entry name" value="PRK02504.1"/>
    <property type="match status" value="1"/>
</dbReference>
<feature type="transmembrane region" description="Helical" evidence="13">
    <location>
        <begin position="183"/>
        <end position="203"/>
    </location>
</feature>
<evidence type="ECO:0000256" key="8">
    <source>
        <dbReference type="ARBA" id="ARBA00022967"/>
    </source>
</evidence>
<keyword evidence="12 13" id="KW-0472">Membrane</keyword>
<feature type="domain" description="NAD(P)H-quinone oxidoreductase subunit 2 N-terminal" evidence="15">
    <location>
        <begin position="18"/>
        <end position="117"/>
    </location>
</feature>
<evidence type="ECO:0000256" key="3">
    <source>
        <dbReference type="ARBA" id="ARBA00022528"/>
    </source>
</evidence>
<feature type="transmembrane region" description="Helical" evidence="13">
    <location>
        <begin position="296"/>
        <end position="316"/>
    </location>
</feature>
<dbReference type="EMBL" id="MN243712">
    <property type="protein sequence ID" value="QQL04401.1"/>
    <property type="molecule type" value="Genomic_DNA"/>
</dbReference>
<accession>A0A7H0QZZ3</accession>
<evidence type="ECO:0000256" key="9">
    <source>
        <dbReference type="ARBA" id="ARBA00022989"/>
    </source>
</evidence>
<dbReference type="GeneID" id="62633784"/>
<dbReference type="GO" id="GO:0048038">
    <property type="term" value="F:quinone binding"/>
    <property type="evidence" value="ECO:0007669"/>
    <property type="project" value="UniProtKB-KW"/>
</dbReference>
<evidence type="ECO:0000256" key="6">
    <source>
        <dbReference type="ARBA" id="ARBA00022857"/>
    </source>
</evidence>
<dbReference type="RefSeq" id="YP_009995782.1">
    <property type="nucleotide sequence ID" value="NC_052911.1"/>
</dbReference>
<evidence type="ECO:0000256" key="11">
    <source>
        <dbReference type="ARBA" id="ARBA00023078"/>
    </source>
</evidence>
<keyword evidence="6 13" id="KW-0521">NADP</keyword>
<feature type="transmembrane region" description="Helical" evidence="13">
    <location>
        <begin position="348"/>
        <end position="372"/>
    </location>
</feature>
<protein>
    <recommendedName>
        <fullName evidence="13">NAD(P)H-quinone oxidoreductase subunit 2, chloroplastic</fullName>
        <ecNumber evidence="13">7.1.1.-</ecNumber>
    </recommendedName>
    <alternativeName>
        <fullName evidence="13">NAD(P)H dehydrogenase, subunit 2</fullName>
    </alternativeName>
    <alternativeName>
        <fullName evidence="13">NADH-plastoquinone oxidoreductase subunit 2</fullName>
    </alternativeName>
</protein>
<keyword evidence="2 13" id="KW-0813">Transport</keyword>
<dbReference type="EC" id="7.1.1.-" evidence="13"/>